<dbReference type="SUPFAM" id="SSF52518">
    <property type="entry name" value="Thiamin diphosphate-binding fold (THDP-binding)"/>
    <property type="match status" value="1"/>
</dbReference>
<dbReference type="GO" id="GO:0006979">
    <property type="term" value="P:response to oxidative stress"/>
    <property type="evidence" value="ECO:0007669"/>
    <property type="project" value="TreeGrafter"/>
</dbReference>
<protein>
    <recommendedName>
        <fullName evidence="7">2-oxoacid:acceptor oxidoreductase subunit alpha</fullName>
    </recommendedName>
</protein>
<proteinExistence type="predicted"/>
<dbReference type="InterPro" id="IPR050722">
    <property type="entry name" value="Pyruvate:ferred/Flavod_OxRd"/>
</dbReference>
<dbReference type="Pfam" id="PF17147">
    <property type="entry name" value="PFOR_II"/>
    <property type="match status" value="1"/>
</dbReference>
<evidence type="ECO:0000259" key="4">
    <source>
        <dbReference type="Pfam" id="PF17147"/>
    </source>
</evidence>
<dbReference type="Gene3D" id="3.40.50.970">
    <property type="match status" value="1"/>
</dbReference>
<dbReference type="GO" id="GO:0016903">
    <property type="term" value="F:oxidoreductase activity, acting on the aldehyde or oxo group of donors"/>
    <property type="evidence" value="ECO:0007669"/>
    <property type="project" value="InterPro"/>
</dbReference>
<evidence type="ECO:0000313" key="5">
    <source>
        <dbReference type="EMBL" id="OHA48825.1"/>
    </source>
</evidence>
<organism evidence="5 6">
    <name type="scientific">Candidatus Terrybacteria bacterium RIFCSPHIGHO2_01_FULL_48_17</name>
    <dbReference type="NCBI Taxonomy" id="1802362"/>
    <lineage>
        <taxon>Bacteria</taxon>
        <taxon>Candidatus Terryibacteriota</taxon>
    </lineage>
</organism>
<evidence type="ECO:0000259" key="3">
    <source>
        <dbReference type="Pfam" id="PF01855"/>
    </source>
</evidence>
<dbReference type="InterPro" id="IPR019752">
    <property type="entry name" value="Pyrv/ketoisovalerate_OxRed_cat"/>
</dbReference>
<dbReference type="CDD" id="cd07034">
    <property type="entry name" value="TPP_PYR_PFOR_IOR-alpha_like"/>
    <property type="match status" value="1"/>
</dbReference>
<dbReference type="Proteomes" id="UP000177629">
    <property type="component" value="Unassembled WGS sequence"/>
</dbReference>
<accession>A0A1G2PKE4</accession>
<dbReference type="EMBL" id="MHSS01000002">
    <property type="protein sequence ID" value="OHA48825.1"/>
    <property type="molecule type" value="Genomic_DNA"/>
</dbReference>
<evidence type="ECO:0000256" key="1">
    <source>
        <dbReference type="ARBA" id="ARBA00023002"/>
    </source>
</evidence>
<dbReference type="PANTHER" id="PTHR32154:SF20">
    <property type="entry name" value="2-OXOGLUTARATE OXIDOREDUCTASE SUBUNIT KORA"/>
    <property type="match status" value="1"/>
</dbReference>
<dbReference type="InterPro" id="IPR002880">
    <property type="entry name" value="Pyrv_Fd/Flavodoxin_OxRdtase_N"/>
</dbReference>
<dbReference type="Pfam" id="PF01855">
    <property type="entry name" value="POR_N"/>
    <property type="match status" value="1"/>
</dbReference>
<dbReference type="Gene3D" id="3.40.50.920">
    <property type="match status" value="1"/>
</dbReference>
<dbReference type="Pfam" id="PF01558">
    <property type="entry name" value="POR"/>
    <property type="match status" value="1"/>
</dbReference>
<dbReference type="InterPro" id="IPR029061">
    <property type="entry name" value="THDP-binding"/>
</dbReference>
<sequence>MFAFCGRGGDGSLTTANTLAGIGKLLGVCPHGQRGVESNIKTEPTELWLRLASVPIACTSGLLDVLVAFDQSAIEDEEGEGRTLPITQMRDGGVLIYDSSPRLLYPNMKHELNRAAADAILREKKILVFGIPMAQEIMRRFGANAYVTRNAVAIGVIAELFCLPEKACRAQLAREHKGGTRLEWNIAAYEFGRQFTREQEWKLPGVSFPESAGILEECQLTLGGNAIGLGALVAGCRNYVGYPITPASEVLEYMAENMPSPGVVVIARSQDPSPEEVAFLDRIQQTSGVLIQEMSELMAINQLQGAAIAGARAMTATSGPGFSLMQEGLSAGGIGEIPLVVVLSQRGGPGTGLPTRTGQEDLLFSIFGSHGEFPKIVISPKDLKEAFLFAVEMFNIAERYQTPAILLTEQAVAQGLFCSRAFPLDQIAIDRGKLLTQEELDSLCASGTPYKRYEITEDGISRRTIPGMRGGQHLATTNEHDEFGSAIETIKNRLAMTHKRMRKFEVAAKDRRLPQPRVFGSKDARFGFITYGFPTNATCEAAAHLEEQGTPTAVLQLRTLWPFPEQAVRAFLRGKDTCFVVEQNYTKQLRRIIEMEVVGPRSRKIKSILRYDGRPITPEDVLEQVVKGGLN</sequence>
<dbReference type="AlphaFoldDB" id="A0A1G2PKE4"/>
<name>A0A1G2PKE4_9BACT</name>
<reference evidence="5 6" key="1">
    <citation type="journal article" date="2016" name="Nat. Commun.">
        <title>Thousands of microbial genomes shed light on interconnected biogeochemical processes in an aquifer system.</title>
        <authorList>
            <person name="Anantharaman K."/>
            <person name="Brown C.T."/>
            <person name="Hug L.A."/>
            <person name="Sharon I."/>
            <person name="Castelle C.J."/>
            <person name="Probst A.J."/>
            <person name="Thomas B.C."/>
            <person name="Singh A."/>
            <person name="Wilkins M.J."/>
            <person name="Karaoz U."/>
            <person name="Brodie E.L."/>
            <person name="Williams K.H."/>
            <person name="Hubbard S.S."/>
            <person name="Banfield J.F."/>
        </authorList>
    </citation>
    <scope>NUCLEOTIDE SEQUENCE [LARGE SCALE GENOMIC DNA]</scope>
</reference>
<dbReference type="STRING" id="1802362.A2806_03970"/>
<comment type="caution">
    <text evidence="5">The sequence shown here is derived from an EMBL/GenBank/DDBJ whole genome shotgun (WGS) entry which is preliminary data.</text>
</comment>
<dbReference type="SUPFAM" id="SSF52922">
    <property type="entry name" value="TK C-terminal domain-like"/>
    <property type="match status" value="1"/>
</dbReference>
<dbReference type="PANTHER" id="PTHR32154">
    <property type="entry name" value="PYRUVATE-FLAVODOXIN OXIDOREDUCTASE-RELATED"/>
    <property type="match status" value="1"/>
</dbReference>
<dbReference type="InterPro" id="IPR009014">
    <property type="entry name" value="Transketo_C/PFOR_II"/>
</dbReference>
<dbReference type="Gene3D" id="3.40.920.10">
    <property type="entry name" value="Pyruvate-ferredoxin oxidoreductase, PFOR, domain III"/>
    <property type="match status" value="1"/>
</dbReference>
<evidence type="ECO:0000259" key="2">
    <source>
        <dbReference type="Pfam" id="PF01558"/>
    </source>
</evidence>
<keyword evidence="1" id="KW-0560">Oxidoreductase</keyword>
<evidence type="ECO:0008006" key="7">
    <source>
        <dbReference type="Google" id="ProtNLM"/>
    </source>
</evidence>
<dbReference type="InterPro" id="IPR002869">
    <property type="entry name" value="Pyrv_flavodox_OxRed_cen"/>
</dbReference>
<feature type="domain" description="Pyruvate:ferredoxin oxidoreductase core" evidence="4">
    <location>
        <begin position="525"/>
        <end position="621"/>
    </location>
</feature>
<dbReference type="InterPro" id="IPR033412">
    <property type="entry name" value="PFOR_II"/>
</dbReference>
<feature type="domain" description="Pyruvate/ketoisovalerate oxidoreductase catalytic" evidence="2">
    <location>
        <begin position="8"/>
        <end position="193"/>
    </location>
</feature>
<dbReference type="SUPFAM" id="SSF53323">
    <property type="entry name" value="Pyruvate-ferredoxin oxidoreductase, PFOR, domain III"/>
    <property type="match status" value="1"/>
</dbReference>
<evidence type="ECO:0000313" key="6">
    <source>
        <dbReference type="Proteomes" id="UP000177629"/>
    </source>
</evidence>
<gene>
    <name evidence="5" type="ORF">A2806_03970</name>
</gene>
<feature type="domain" description="Pyruvate flavodoxin/ferredoxin oxidoreductase pyrimidine binding" evidence="3">
    <location>
        <begin position="230"/>
        <end position="413"/>
    </location>
</feature>